<evidence type="ECO:0000313" key="2">
    <source>
        <dbReference type="Proteomes" id="UP000325313"/>
    </source>
</evidence>
<protein>
    <submittedName>
        <fullName evidence="1">Uncharacterized protein</fullName>
    </submittedName>
</protein>
<dbReference type="Proteomes" id="UP000325313">
    <property type="component" value="Unassembled WGS sequence"/>
</dbReference>
<dbReference type="EMBL" id="VDEP01000003">
    <property type="protein sequence ID" value="KAA1138393.1"/>
    <property type="molecule type" value="Genomic_DNA"/>
</dbReference>
<gene>
    <name evidence="1" type="ORF">PGTUg99_033905</name>
</gene>
<dbReference type="AlphaFoldDB" id="A0A5B0SMN5"/>
<evidence type="ECO:0000313" key="1">
    <source>
        <dbReference type="EMBL" id="KAA1138393.1"/>
    </source>
</evidence>
<organism evidence="1 2">
    <name type="scientific">Puccinia graminis f. sp. tritici</name>
    <dbReference type="NCBI Taxonomy" id="56615"/>
    <lineage>
        <taxon>Eukaryota</taxon>
        <taxon>Fungi</taxon>
        <taxon>Dikarya</taxon>
        <taxon>Basidiomycota</taxon>
        <taxon>Pucciniomycotina</taxon>
        <taxon>Pucciniomycetes</taxon>
        <taxon>Pucciniales</taxon>
        <taxon>Pucciniaceae</taxon>
        <taxon>Puccinia</taxon>
    </lineage>
</organism>
<accession>A0A5B0SMN5</accession>
<sequence>MPLHKTVACSGPQFRILFRLQLSRFPVSPSVVEATLIRMQLSQAALEKPYSPLASRGRIEEQTTKTPQGKILGEPTHLTERSHSFFGDSDLELSLAQAHRISRQRRLFFDNDRATGVKIPIYLSSSSFPKLHRAYVYHMSRFHHQQSPARDYNPHKEMTILKTHQQQQQNHKQQLAQPERNLKHLLQQTTPS</sequence>
<name>A0A5B0SMN5_PUCGR</name>
<proteinExistence type="predicted"/>
<reference evidence="1 2" key="1">
    <citation type="submission" date="2019-05" db="EMBL/GenBank/DDBJ databases">
        <title>Emergence of the Ug99 lineage of the wheat stem rust pathogen through somatic hybridization.</title>
        <authorList>
            <person name="Li F."/>
            <person name="Upadhyaya N.M."/>
            <person name="Sperschneider J."/>
            <person name="Matny O."/>
            <person name="Nguyen-Phuc H."/>
            <person name="Mago R."/>
            <person name="Raley C."/>
            <person name="Miller M.E."/>
            <person name="Silverstein K.A.T."/>
            <person name="Henningsen E."/>
            <person name="Hirsch C.D."/>
            <person name="Visser B."/>
            <person name="Pretorius Z.A."/>
            <person name="Steffenson B.J."/>
            <person name="Schwessinger B."/>
            <person name="Dodds P.N."/>
            <person name="Figueroa M."/>
        </authorList>
    </citation>
    <scope>NUCLEOTIDE SEQUENCE [LARGE SCALE GENOMIC DNA]</scope>
    <source>
        <strain evidence="1 2">Ug99</strain>
    </source>
</reference>
<comment type="caution">
    <text evidence="1">The sequence shown here is derived from an EMBL/GenBank/DDBJ whole genome shotgun (WGS) entry which is preliminary data.</text>
</comment>